<dbReference type="PANTHER" id="PTHR31669">
    <property type="entry name" value="PROTEIN FAR1-RELATED SEQUENCE 10-RELATED"/>
    <property type="match status" value="1"/>
</dbReference>
<feature type="region of interest" description="Disordered" evidence="7">
    <location>
        <begin position="601"/>
        <end position="651"/>
    </location>
</feature>
<evidence type="ECO:0000313" key="11">
    <source>
        <dbReference type="Proteomes" id="UP001231189"/>
    </source>
</evidence>
<sequence>MVFNTIEDAQMFYNGYAEKSGFGSRIGCSKRSQKKGCDHLIRRDFECSHARKGGVAESQGEDPEVFDGVDKATEATSETQNFGSKTEAPKRRRNKLKRHDCKARMSVGLRKDKWEVTIFIEEHTHPMMSRGEWTRYYRSHRKVPYEDYMLIKTLHNRNADTSLIMATLGDLHGTLRTLPYTNRDVANIRTKLRNEVTHTDMSKTLEYFQKLRAESPQFYFAIKLDENNAVRALFWVDGRTREVYRKFKDCVFFDTTFCTNRYDMPFAPIVGINNHMQSIMLGCALIPDERKETFRWVFETWMDAMGQEHPTCIMTDQDAAMAGAIDDIFPDNDHLITMWGCRETWAPAYFKKNFFPFTSTTGRSEGLNSFFKKLVHPQDSVWQFVKQYEYIQETRLDREDNAGFLGEATTAAVWSSYKIEEQASRFYTRAAFAKFREFMEMTTAYSIYPVVGDGVKYELHRNDPRAKKIRMVSYDQIENSYLCTCNRFFVNGMLCHHILKVMVHTNVQEIPEQYLLHRWSEAATVCEAKCSREFSRYSVVPETNTLRYNALCKMLNKLAAKACYGTESYKIVEGGAEHLTSLIEKLRLSGGVVGEEEAEEIGAADKNLNNPPRSAKKGRPAAKEKRKKPAVEVRQEEAQKKAKKRAQNACSKCRETGHIRRKCPIEALERKEKADREERFRLETELTL</sequence>
<evidence type="ECO:0000256" key="1">
    <source>
        <dbReference type="ARBA" id="ARBA00005889"/>
    </source>
</evidence>
<evidence type="ECO:0000313" key="10">
    <source>
        <dbReference type="EMBL" id="KAK1662857.1"/>
    </source>
</evidence>
<dbReference type="InterPro" id="IPR001878">
    <property type="entry name" value="Znf_CCHC"/>
</dbReference>
<dbReference type="InterPro" id="IPR031052">
    <property type="entry name" value="FHY3/FAR1"/>
</dbReference>
<dbReference type="GO" id="GO:0008270">
    <property type="term" value="F:zinc ion binding"/>
    <property type="evidence" value="ECO:0007669"/>
    <property type="project" value="UniProtKB-UniRule"/>
</dbReference>
<dbReference type="InterPro" id="IPR004330">
    <property type="entry name" value="FAR1_DNA_bnd_dom"/>
</dbReference>
<dbReference type="SUPFAM" id="SSF57756">
    <property type="entry name" value="Retrovirus zinc finger-like domains"/>
    <property type="match status" value="1"/>
</dbReference>
<evidence type="ECO:0000256" key="6">
    <source>
        <dbReference type="RuleBase" id="RU367018"/>
    </source>
</evidence>
<evidence type="ECO:0000256" key="4">
    <source>
        <dbReference type="ARBA" id="ARBA00022833"/>
    </source>
</evidence>
<dbReference type="InterPro" id="IPR006564">
    <property type="entry name" value="Znf_PMZ"/>
</dbReference>
<organism evidence="10 11">
    <name type="scientific">Lolium multiflorum</name>
    <name type="common">Italian ryegrass</name>
    <name type="synonym">Lolium perenne subsp. multiflorum</name>
    <dbReference type="NCBI Taxonomy" id="4521"/>
    <lineage>
        <taxon>Eukaryota</taxon>
        <taxon>Viridiplantae</taxon>
        <taxon>Streptophyta</taxon>
        <taxon>Embryophyta</taxon>
        <taxon>Tracheophyta</taxon>
        <taxon>Spermatophyta</taxon>
        <taxon>Magnoliopsida</taxon>
        <taxon>Liliopsida</taxon>
        <taxon>Poales</taxon>
        <taxon>Poaceae</taxon>
        <taxon>BOP clade</taxon>
        <taxon>Pooideae</taxon>
        <taxon>Poodae</taxon>
        <taxon>Poeae</taxon>
        <taxon>Poeae Chloroplast Group 2 (Poeae type)</taxon>
        <taxon>Loliodinae</taxon>
        <taxon>Loliinae</taxon>
        <taxon>Lolium</taxon>
    </lineage>
</organism>
<keyword evidence="11" id="KW-1185">Reference proteome</keyword>
<proteinExistence type="inferred from homology"/>
<keyword evidence="4 6" id="KW-0862">Zinc</keyword>
<name>A0AAD8WHI5_LOLMU</name>
<dbReference type="InterPro" id="IPR018289">
    <property type="entry name" value="MULE_transposase_dom"/>
</dbReference>
<keyword evidence="3 5" id="KW-0863">Zinc-finger</keyword>
<evidence type="ECO:0000259" key="8">
    <source>
        <dbReference type="PROSITE" id="PS50158"/>
    </source>
</evidence>
<feature type="domain" description="SWIM-type" evidence="9">
    <location>
        <begin position="470"/>
        <end position="506"/>
    </location>
</feature>
<evidence type="ECO:0000256" key="7">
    <source>
        <dbReference type="SAM" id="MobiDB-lite"/>
    </source>
</evidence>
<feature type="region of interest" description="Disordered" evidence="7">
    <location>
        <begin position="74"/>
        <end position="97"/>
    </location>
</feature>
<dbReference type="AlphaFoldDB" id="A0AAD8WHI5"/>
<evidence type="ECO:0000256" key="2">
    <source>
        <dbReference type="ARBA" id="ARBA00022723"/>
    </source>
</evidence>
<comment type="similarity">
    <text evidence="1 6">Belongs to the FHY3/FAR1 family.</text>
</comment>
<feature type="compositionally biased region" description="Basic and acidic residues" evidence="7">
    <location>
        <begin position="629"/>
        <end position="640"/>
    </location>
</feature>
<comment type="caution">
    <text evidence="10">The sequence shown here is derived from an EMBL/GenBank/DDBJ whole genome shotgun (WGS) entry which is preliminary data.</text>
</comment>
<evidence type="ECO:0000256" key="3">
    <source>
        <dbReference type="ARBA" id="ARBA00022771"/>
    </source>
</evidence>
<dbReference type="PANTHER" id="PTHR31669:SF295">
    <property type="entry name" value="PROTEIN FAR1-RELATED SEQUENCE"/>
    <property type="match status" value="1"/>
</dbReference>
<feature type="domain" description="CCHC-type" evidence="8">
    <location>
        <begin position="650"/>
        <end position="664"/>
    </location>
</feature>
<comment type="subcellular location">
    <subcellularLocation>
        <location evidence="6">Nucleus</location>
    </subcellularLocation>
</comment>
<gene>
    <name evidence="10" type="ORF">QYE76_051016</name>
</gene>
<evidence type="ECO:0000259" key="9">
    <source>
        <dbReference type="PROSITE" id="PS50966"/>
    </source>
</evidence>
<dbReference type="Pfam" id="PF03101">
    <property type="entry name" value="FAR1"/>
    <property type="match status" value="1"/>
</dbReference>
<feature type="compositionally biased region" description="Basic residues" evidence="7">
    <location>
        <begin position="614"/>
        <end position="628"/>
    </location>
</feature>
<evidence type="ECO:0000256" key="5">
    <source>
        <dbReference type="PROSITE-ProRule" id="PRU00047"/>
    </source>
</evidence>
<protein>
    <recommendedName>
        <fullName evidence="6">Protein FAR1-RELATED SEQUENCE</fullName>
    </recommendedName>
</protein>
<keyword evidence="2 6" id="KW-0479">Metal-binding</keyword>
<dbReference type="PROSITE" id="PS50158">
    <property type="entry name" value="ZF_CCHC"/>
    <property type="match status" value="1"/>
</dbReference>
<dbReference type="Proteomes" id="UP001231189">
    <property type="component" value="Unassembled WGS sequence"/>
</dbReference>
<dbReference type="Pfam" id="PF10551">
    <property type="entry name" value="MULE"/>
    <property type="match status" value="1"/>
</dbReference>
<reference evidence="10" key="1">
    <citation type="submission" date="2023-07" db="EMBL/GenBank/DDBJ databases">
        <title>A chromosome-level genome assembly of Lolium multiflorum.</title>
        <authorList>
            <person name="Chen Y."/>
            <person name="Copetti D."/>
            <person name="Kolliker R."/>
            <person name="Studer B."/>
        </authorList>
    </citation>
    <scope>NUCLEOTIDE SEQUENCE</scope>
    <source>
        <strain evidence="10">02402/16</strain>
        <tissue evidence="10">Leaf</tissue>
    </source>
</reference>
<dbReference type="InterPro" id="IPR036875">
    <property type="entry name" value="Znf_CCHC_sf"/>
</dbReference>
<dbReference type="GO" id="GO:0005634">
    <property type="term" value="C:nucleus"/>
    <property type="evidence" value="ECO:0007669"/>
    <property type="project" value="UniProtKB-SubCell"/>
</dbReference>
<dbReference type="SMART" id="SM00575">
    <property type="entry name" value="ZnF_PMZ"/>
    <property type="match status" value="1"/>
</dbReference>
<keyword evidence="6" id="KW-0539">Nucleus</keyword>
<accession>A0AAD8WHI5</accession>
<dbReference type="GO" id="GO:0006355">
    <property type="term" value="P:regulation of DNA-templated transcription"/>
    <property type="evidence" value="ECO:0007669"/>
    <property type="project" value="UniProtKB-UniRule"/>
</dbReference>
<feature type="compositionally biased region" description="Polar residues" evidence="7">
    <location>
        <begin position="74"/>
        <end position="84"/>
    </location>
</feature>
<dbReference type="InterPro" id="IPR007527">
    <property type="entry name" value="Znf_SWIM"/>
</dbReference>
<dbReference type="GO" id="GO:0003676">
    <property type="term" value="F:nucleic acid binding"/>
    <property type="evidence" value="ECO:0007669"/>
    <property type="project" value="InterPro"/>
</dbReference>
<comment type="function">
    <text evidence="6">Putative transcription activator involved in regulating light control of development.</text>
</comment>
<dbReference type="EMBL" id="JAUUTY010000003">
    <property type="protein sequence ID" value="KAK1662857.1"/>
    <property type="molecule type" value="Genomic_DNA"/>
</dbReference>
<dbReference type="PROSITE" id="PS50966">
    <property type="entry name" value="ZF_SWIM"/>
    <property type="match status" value="1"/>
</dbReference>